<organism evidence="1 2">
    <name type="scientific">Rhizobium multihospitium</name>
    <dbReference type="NCBI Taxonomy" id="410764"/>
    <lineage>
        <taxon>Bacteria</taxon>
        <taxon>Pseudomonadati</taxon>
        <taxon>Pseudomonadota</taxon>
        <taxon>Alphaproteobacteria</taxon>
        <taxon>Hyphomicrobiales</taxon>
        <taxon>Rhizobiaceae</taxon>
        <taxon>Rhizobium/Agrobacterium group</taxon>
        <taxon>Rhizobium</taxon>
    </lineage>
</organism>
<dbReference type="NCBIfam" id="NF005679">
    <property type="entry name" value="PRK07475.1"/>
    <property type="match status" value="1"/>
</dbReference>
<dbReference type="Gene3D" id="3.40.50.12500">
    <property type="match status" value="1"/>
</dbReference>
<reference evidence="2" key="1">
    <citation type="submission" date="2016-08" db="EMBL/GenBank/DDBJ databases">
        <authorList>
            <person name="Varghese N."/>
            <person name="Submissions Spin"/>
        </authorList>
    </citation>
    <scope>NUCLEOTIDE SEQUENCE [LARGE SCALE GENOMIC DNA]</scope>
    <source>
        <strain evidence="2">HAMBI 2975</strain>
    </source>
</reference>
<evidence type="ECO:0000313" key="1">
    <source>
        <dbReference type="EMBL" id="SCB10384.1"/>
    </source>
</evidence>
<gene>
    <name evidence="1" type="ORF">GA0061103_1493</name>
</gene>
<dbReference type="Proteomes" id="UP000199101">
    <property type="component" value="Unassembled WGS sequence"/>
</dbReference>
<dbReference type="OrthoDB" id="5465390at2"/>
<accession>A0A1C3U4N0</accession>
<evidence type="ECO:0008006" key="3">
    <source>
        <dbReference type="Google" id="ProtNLM"/>
    </source>
</evidence>
<dbReference type="Gene3D" id="3.40.50.1860">
    <property type="match status" value="1"/>
</dbReference>
<keyword evidence="2" id="KW-1185">Reference proteome</keyword>
<proteinExistence type="predicted"/>
<dbReference type="InterPro" id="IPR001920">
    <property type="entry name" value="Asp/Glu_race"/>
</dbReference>
<dbReference type="InterPro" id="IPR053714">
    <property type="entry name" value="Iso_Racemase_Enz_sf"/>
</dbReference>
<dbReference type="STRING" id="410764.GA0061103_1493"/>
<dbReference type="AlphaFoldDB" id="A0A1C3U4N0"/>
<name>A0A1C3U4N0_9HYPH</name>
<protein>
    <recommendedName>
        <fullName evidence="3">Aspartate/glutamate racemase family protein</fullName>
    </recommendedName>
</protein>
<sequence length="237" mass="24807">MSVSPGALGIIMLDTTFERPQGDVGHAGSWRFPVRFRQVRGASVSLVVRAGGEGLVEDFIAAGRELISEGCSAIITSCGFMARHQRKLAEALGVPVAASSLMQLPMVEMALGARLRPGVITYDAASLGPEVFEACGADPSVPVRGVPANGAFHALIEGSAAYDHAALEAEVVDAARKLVAEHPSVGAIVLECTNMPPFAQAIATALGLPVFDILTLGEWLFTSTSPRTFHRAEQSAL</sequence>
<dbReference type="RefSeq" id="WP_092706706.1">
    <property type="nucleotide sequence ID" value="NZ_FMAG01000001.1"/>
</dbReference>
<dbReference type="GO" id="GO:0016855">
    <property type="term" value="F:racemase and epimerase activity, acting on amino acids and derivatives"/>
    <property type="evidence" value="ECO:0007669"/>
    <property type="project" value="InterPro"/>
</dbReference>
<dbReference type="EMBL" id="FMAG01000001">
    <property type="protein sequence ID" value="SCB10384.1"/>
    <property type="molecule type" value="Genomic_DNA"/>
</dbReference>
<evidence type="ECO:0000313" key="2">
    <source>
        <dbReference type="Proteomes" id="UP000199101"/>
    </source>
</evidence>